<dbReference type="GO" id="GO:0016272">
    <property type="term" value="C:prefoldin complex"/>
    <property type="evidence" value="ECO:0007669"/>
    <property type="project" value="InterPro"/>
</dbReference>
<protein>
    <recommendedName>
        <fullName evidence="5">Prefoldin subunit 5</fullName>
    </recommendedName>
</protein>
<dbReference type="GO" id="GO:0051082">
    <property type="term" value="F:unfolded protein binding"/>
    <property type="evidence" value="ECO:0007669"/>
    <property type="project" value="InterPro"/>
</dbReference>
<feature type="compositionally biased region" description="Polar residues" evidence="2">
    <location>
        <begin position="165"/>
        <end position="182"/>
    </location>
</feature>
<organism evidence="3 4">
    <name type="scientific">Zingiber officinale</name>
    <name type="common">Ginger</name>
    <name type="synonym">Amomum zingiber</name>
    <dbReference type="NCBI Taxonomy" id="94328"/>
    <lineage>
        <taxon>Eukaryota</taxon>
        <taxon>Viridiplantae</taxon>
        <taxon>Streptophyta</taxon>
        <taxon>Embryophyta</taxon>
        <taxon>Tracheophyta</taxon>
        <taxon>Spermatophyta</taxon>
        <taxon>Magnoliopsida</taxon>
        <taxon>Liliopsida</taxon>
        <taxon>Zingiberales</taxon>
        <taxon>Zingiberaceae</taxon>
        <taxon>Zingiber</taxon>
    </lineage>
</organism>
<dbReference type="EMBL" id="JACMSC010000008">
    <property type="protein sequence ID" value="KAG6512354.1"/>
    <property type="molecule type" value="Genomic_DNA"/>
</dbReference>
<feature type="region of interest" description="Disordered" evidence="2">
    <location>
        <begin position="116"/>
        <end position="229"/>
    </location>
</feature>
<dbReference type="InterPro" id="IPR011599">
    <property type="entry name" value="PFD_alpha_archaea"/>
</dbReference>
<gene>
    <name evidence="3" type="ORF">ZIOFF_030459</name>
</gene>
<evidence type="ECO:0000256" key="2">
    <source>
        <dbReference type="SAM" id="MobiDB-lite"/>
    </source>
</evidence>
<dbReference type="Gene3D" id="1.10.287.370">
    <property type="match status" value="1"/>
</dbReference>
<dbReference type="Proteomes" id="UP000734854">
    <property type="component" value="Unassembled WGS sequence"/>
</dbReference>
<feature type="compositionally biased region" description="Low complexity" evidence="2">
    <location>
        <begin position="133"/>
        <end position="151"/>
    </location>
</feature>
<dbReference type="InterPro" id="IPR009053">
    <property type="entry name" value="Prefoldin"/>
</dbReference>
<proteinExistence type="inferred from homology"/>
<dbReference type="Pfam" id="PF02996">
    <property type="entry name" value="Prefoldin"/>
    <property type="match status" value="1"/>
</dbReference>
<dbReference type="PANTHER" id="PTHR12674:SF2">
    <property type="entry name" value="PREFOLDIN SUBUNIT 5"/>
    <property type="match status" value="1"/>
</dbReference>
<evidence type="ECO:0000256" key="1">
    <source>
        <dbReference type="ARBA" id="ARBA00010048"/>
    </source>
</evidence>
<name>A0A8J5LBP8_ZINOF</name>
<comment type="similarity">
    <text evidence="1">Belongs to the prefoldin subunit alpha family.</text>
</comment>
<comment type="caution">
    <text evidence="3">The sequence shown here is derived from an EMBL/GenBank/DDBJ whole genome shotgun (WGS) entry which is preliminary data.</text>
</comment>
<dbReference type="NCBIfam" id="TIGR00293">
    <property type="entry name" value="prefoldin subunit alpha"/>
    <property type="match status" value="1"/>
</dbReference>
<dbReference type="SUPFAM" id="SSF46579">
    <property type="entry name" value="Prefoldin"/>
    <property type="match status" value="1"/>
</dbReference>
<evidence type="ECO:0000313" key="4">
    <source>
        <dbReference type="Proteomes" id="UP000734854"/>
    </source>
</evidence>
<dbReference type="GO" id="GO:1990115">
    <property type="term" value="P:RNA polymerase III assembly"/>
    <property type="evidence" value="ECO:0007669"/>
    <property type="project" value="TreeGrafter"/>
</dbReference>
<dbReference type="GO" id="GO:0006457">
    <property type="term" value="P:protein folding"/>
    <property type="evidence" value="ECO:0007669"/>
    <property type="project" value="InterPro"/>
</dbReference>
<keyword evidence="4" id="KW-1185">Reference proteome</keyword>
<evidence type="ECO:0000313" key="3">
    <source>
        <dbReference type="EMBL" id="KAG6512354.1"/>
    </source>
</evidence>
<dbReference type="InterPro" id="IPR004127">
    <property type="entry name" value="Prefoldin_subunit_alpha"/>
</dbReference>
<dbReference type="AlphaFoldDB" id="A0A8J5LBP8"/>
<feature type="compositionally biased region" description="Polar residues" evidence="2">
    <location>
        <begin position="189"/>
        <end position="198"/>
    </location>
</feature>
<feature type="compositionally biased region" description="Polar residues" evidence="2">
    <location>
        <begin position="205"/>
        <end position="214"/>
    </location>
</feature>
<evidence type="ECO:0008006" key="5">
    <source>
        <dbReference type="Google" id="ProtNLM"/>
    </source>
</evidence>
<dbReference type="GO" id="GO:1990113">
    <property type="term" value="P:RNA polymerase I assembly"/>
    <property type="evidence" value="ECO:0007669"/>
    <property type="project" value="TreeGrafter"/>
</dbReference>
<feature type="compositionally biased region" description="Polar residues" evidence="2">
    <location>
        <begin position="116"/>
        <end position="132"/>
    </location>
</feature>
<reference evidence="3 4" key="1">
    <citation type="submission" date="2020-08" db="EMBL/GenBank/DDBJ databases">
        <title>Plant Genome Project.</title>
        <authorList>
            <person name="Zhang R.-G."/>
        </authorList>
    </citation>
    <scope>NUCLEOTIDE SEQUENCE [LARGE SCALE GENOMIC DNA]</scope>
    <source>
        <tissue evidence="3">Rhizome</tissue>
    </source>
</reference>
<dbReference type="PANTHER" id="PTHR12674">
    <property type="entry name" value="PREFOLDIN SUBUNIT 5"/>
    <property type="match status" value="1"/>
</dbReference>
<dbReference type="GO" id="GO:0009409">
    <property type="term" value="P:response to cold"/>
    <property type="evidence" value="ECO:0007669"/>
    <property type="project" value="UniProtKB-ARBA"/>
</dbReference>
<dbReference type="GO" id="GO:0005737">
    <property type="term" value="C:cytoplasm"/>
    <property type="evidence" value="ECO:0007669"/>
    <property type="project" value="TreeGrafter"/>
</dbReference>
<dbReference type="GO" id="GO:1990114">
    <property type="term" value="P:RNA polymerase II core complex assembly"/>
    <property type="evidence" value="ECO:0007669"/>
    <property type="project" value="TreeGrafter"/>
</dbReference>
<accession>A0A8J5LBP8</accession>
<sequence>MASRGAKGAGAAGGVLKASDLQKLSLDQLKAVKEQSDLEVNLLEDSLKKISVAAARLEAAASALDDLSLRPKGKKMLVPLTASLYVSGTLDDSEKILVDVGTGYFIVTSKAISDQVSRSSPNQASRSIPGQVSRSNPSQTSRSSTGRASRSIPGQVSRSILGKVSRSSPGQVSRSIPGQVSRSILGKVSRSSPGQVSRSILGKVSRSSPGQVSRSIFGKVSRSSLGQIS</sequence>